<dbReference type="EMBL" id="AP006501">
    <property type="protein sequence ID" value="BAM82827.1"/>
    <property type="molecule type" value="Genomic_DNA"/>
</dbReference>
<feature type="region of interest" description="Disordered" evidence="1">
    <location>
        <begin position="184"/>
        <end position="203"/>
    </location>
</feature>
<dbReference type="eggNOG" id="KOG3800">
    <property type="taxonomic scope" value="Eukaryota"/>
</dbReference>
<evidence type="ECO:0000313" key="3">
    <source>
        <dbReference type="EMBL" id="BAM82827.1"/>
    </source>
</evidence>
<keyword evidence="4" id="KW-1185">Reference proteome</keyword>
<dbReference type="GO" id="GO:0006281">
    <property type="term" value="P:DNA repair"/>
    <property type="evidence" value="ECO:0007669"/>
    <property type="project" value="TreeGrafter"/>
</dbReference>
<feature type="compositionally biased region" description="Basic and acidic residues" evidence="1">
    <location>
        <begin position="127"/>
        <end position="140"/>
    </location>
</feature>
<dbReference type="OrthoDB" id="5963at2759"/>
<evidence type="ECO:0000259" key="2">
    <source>
        <dbReference type="Pfam" id="PF06391"/>
    </source>
</evidence>
<organism evidence="3 4">
    <name type="scientific">Cyanidioschyzon merolae (strain NIES-3377 / 10D)</name>
    <name type="common">Unicellular red alga</name>
    <dbReference type="NCBI Taxonomy" id="280699"/>
    <lineage>
        <taxon>Eukaryota</taxon>
        <taxon>Rhodophyta</taxon>
        <taxon>Bangiophyceae</taxon>
        <taxon>Cyanidiales</taxon>
        <taxon>Cyanidiaceae</taxon>
        <taxon>Cyanidioschyzon</taxon>
    </lineage>
</organism>
<dbReference type="Proteomes" id="UP000007014">
    <property type="component" value="Chromosome 19"/>
</dbReference>
<proteinExistence type="predicted"/>
<gene>
    <name evidence="3" type="ORF">CYME_CMS215C</name>
</gene>
<evidence type="ECO:0000313" key="4">
    <source>
        <dbReference type="Proteomes" id="UP000007014"/>
    </source>
</evidence>
<dbReference type="PANTHER" id="PTHR12683:SF13">
    <property type="entry name" value="CDK-ACTIVATING KINASE ASSEMBLY FACTOR MAT1"/>
    <property type="match status" value="1"/>
</dbReference>
<reference evidence="3 4" key="1">
    <citation type="journal article" date="2004" name="Nature">
        <title>Genome sequence of the ultrasmall unicellular red alga Cyanidioschyzon merolae 10D.</title>
        <authorList>
            <person name="Matsuzaki M."/>
            <person name="Misumi O."/>
            <person name="Shin-i T."/>
            <person name="Maruyama S."/>
            <person name="Takahara M."/>
            <person name="Miyagishima S."/>
            <person name="Mori T."/>
            <person name="Nishida K."/>
            <person name="Yagisawa F."/>
            <person name="Nishida K."/>
            <person name="Yoshida Y."/>
            <person name="Nishimura Y."/>
            <person name="Nakao S."/>
            <person name="Kobayashi T."/>
            <person name="Momoyama Y."/>
            <person name="Higashiyama T."/>
            <person name="Minoda A."/>
            <person name="Sano M."/>
            <person name="Nomoto H."/>
            <person name="Oishi K."/>
            <person name="Hayashi H."/>
            <person name="Ohta F."/>
            <person name="Nishizaka S."/>
            <person name="Haga S."/>
            <person name="Miura S."/>
            <person name="Morishita T."/>
            <person name="Kabeya Y."/>
            <person name="Terasawa K."/>
            <person name="Suzuki Y."/>
            <person name="Ishii Y."/>
            <person name="Asakawa S."/>
            <person name="Takano H."/>
            <person name="Ohta N."/>
            <person name="Kuroiwa H."/>
            <person name="Tanaka K."/>
            <person name="Shimizu N."/>
            <person name="Sugano S."/>
            <person name="Sato N."/>
            <person name="Nozaki H."/>
            <person name="Ogasawara N."/>
            <person name="Kohara Y."/>
            <person name="Kuroiwa T."/>
        </authorList>
    </citation>
    <scope>NUCLEOTIDE SEQUENCE [LARGE SCALE GENOMIC DNA]</scope>
    <source>
        <strain evidence="3 4">10D</strain>
    </source>
</reference>
<feature type="domain" description="MAT1 centre" evidence="2">
    <location>
        <begin position="21"/>
        <end position="136"/>
    </location>
</feature>
<evidence type="ECO:0000256" key="1">
    <source>
        <dbReference type="SAM" id="MobiDB-lite"/>
    </source>
</evidence>
<dbReference type="GeneID" id="16997376"/>
<dbReference type="GO" id="GO:0005675">
    <property type="term" value="C:transcription factor TFIIH holo complex"/>
    <property type="evidence" value="ECO:0007669"/>
    <property type="project" value="TreeGrafter"/>
</dbReference>
<dbReference type="STRING" id="280699.M1VHJ4"/>
<feature type="region of interest" description="Disordered" evidence="1">
    <location>
        <begin position="118"/>
        <end position="179"/>
    </location>
</feature>
<dbReference type="Gramene" id="CMS215CT">
    <property type="protein sequence ID" value="CMS215CT"/>
    <property type="gene ID" value="CMS215C"/>
</dbReference>
<accession>M1VHJ4</accession>
<dbReference type="Pfam" id="PF06391">
    <property type="entry name" value="MAT1"/>
    <property type="match status" value="1"/>
</dbReference>
<dbReference type="RefSeq" id="XP_005538863.1">
    <property type="nucleotide sequence ID" value="XM_005538806.1"/>
</dbReference>
<dbReference type="GO" id="GO:0006357">
    <property type="term" value="P:regulation of transcription by RNA polymerase II"/>
    <property type="evidence" value="ECO:0007669"/>
    <property type="project" value="TreeGrafter"/>
</dbReference>
<dbReference type="KEGG" id="cme:CYME_CMS215C"/>
<dbReference type="PANTHER" id="PTHR12683">
    <property type="entry name" value="CDK-ACTIVATING KINASE ASSEMBLY FACTOR MAT1"/>
    <property type="match status" value="1"/>
</dbReference>
<dbReference type="InterPro" id="IPR015877">
    <property type="entry name" value="MAT1_centre"/>
</dbReference>
<dbReference type="AlphaFoldDB" id="M1VHJ4"/>
<reference evidence="3 4" key="2">
    <citation type="journal article" date="2007" name="BMC Biol.">
        <title>A 100%-complete sequence reveals unusually simple genomic features in the hot-spring red alga Cyanidioschyzon merolae.</title>
        <authorList>
            <person name="Nozaki H."/>
            <person name="Takano H."/>
            <person name="Misumi O."/>
            <person name="Terasawa K."/>
            <person name="Matsuzaki M."/>
            <person name="Maruyama S."/>
            <person name="Nishida K."/>
            <person name="Yagisawa F."/>
            <person name="Yoshida Y."/>
            <person name="Fujiwara T."/>
            <person name="Takio S."/>
            <person name="Tamura K."/>
            <person name="Chung S.J."/>
            <person name="Nakamura S."/>
            <person name="Kuroiwa H."/>
            <person name="Tanaka K."/>
            <person name="Sato N."/>
            <person name="Kuroiwa T."/>
        </authorList>
    </citation>
    <scope>NUCLEOTIDE SEQUENCE [LARGE SCALE GENOMIC DNA]</scope>
    <source>
        <strain evidence="3 4">10D</strain>
    </source>
</reference>
<protein>
    <submittedName>
        <fullName evidence="3">Similar to CDK7/cyclin H assembly factor MAT1/TFIIH subunit</fullName>
    </submittedName>
</protein>
<sequence>MERSVGGSEQTSDWVSRLEEELEREKSIRRRILRDFNKLRDDFTSDQEYEDYLEMVEELIFNLVHGIDVERTNERIAAYRKENAALIRRNQLKWQEREQAEAAQLAADERARQTRLAALAREDEEEERQRRLAEEHERTRRLQAALRNDTGRGGTRAQQSALSKAPGAQRPPQLGADDKVRVNVHPAQGSRGGSALDQRSPTDGKRIVVDMPSARALDIAQSPEERYPDPLVRNETARKAAGFDPNAWIRRARAQLCV</sequence>
<name>M1VHJ4_CYAM1</name>
<dbReference type="HOGENOM" id="CLU_1079098_0_0_1"/>